<dbReference type="SUPFAM" id="SSF53335">
    <property type="entry name" value="S-adenosyl-L-methionine-dependent methyltransferases"/>
    <property type="match status" value="1"/>
</dbReference>
<dbReference type="Proteomes" id="UP001320148">
    <property type="component" value="Chromosome"/>
</dbReference>
<dbReference type="InterPro" id="IPR029058">
    <property type="entry name" value="AB_hydrolase_fold"/>
</dbReference>
<gene>
    <name evidence="2" type="ORF">DSLASN_30670</name>
</gene>
<keyword evidence="3" id="KW-1185">Reference proteome</keyword>
<evidence type="ECO:0000259" key="1">
    <source>
        <dbReference type="Pfam" id="PF07238"/>
    </source>
</evidence>
<evidence type="ECO:0000313" key="2">
    <source>
        <dbReference type="EMBL" id="BCS97435.1"/>
    </source>
</evidence>
<feature type="domain" description="PilZ" evidence="1">
    <location>
        <begin position="20"/>
        <end position="120"/>
    </location>
</feature>
<dbReference type="Gene3D" id="2.40.10.220">
    <property type="entry name" value="predicted glycosyltransferase like domains"/>
    <property type="match status" value="1"/>
</dbReference>
<dbReference type="EMBL" id="AP024488">
    <property type="protein sequence ID" value="BCS97435.1"/>
    <property type="molecule type" value="Genomic_DNA"/>
</dbReference>
<name>A0ABN6F715_9BACT</name>
<dbReference type="Pfam" id="PF07238">
    <property type="entry name" value="PilZ"/>
    <property type="match status" value="1"/>
</dbReference>
<dbReference type="SUPFAM" id="SSF53474">
    <property type="entry name" value="alpha/beta-Hydrolases"/>
    <property type="match status" value="1"/>
</dbReference>
<sequence>MQNKNKPLAESWIGKEKEHRKSYRRKTIAPVEFLDQSPGDTGFLDNEESYVLDLSLDGAFIKHGDVPPMGALVNIKIVLPFGKHNAVNIGGRVTRTEDSGFGIEFNDLHYKDRSLIRSYVGFSELDDTVVSIQNSLKNILSGNMLPVTDPVIIHERLETARKNQLDCLILTSKKAKPISGTLDFCDQGIVLTNLDKKIPPKTRVVHVIIIDGPLHAIFEGLIHDPGPSPQLFYPDRMYLNDRRCSRRVPSTHEWMVLKASHLDSQQLAFSVLEKSEGGCSVLAPNNCLYTVGMRFPGFELKSDEGSESFDGATIARIKHMDESHLLLGLNYFDSVQTRDTFEHVSKKSLRTNLFNSAKRFSSLAIQKIKGAVGTPEVLDRERPYMVRYKNTSGDSVAALLDATFDLHAAPPSVDVAVVIAPPFPVRKEAFGLLARTLVDNFRHQGKSAVVLRFDLTHCLGESEVDPELEATGHPYLKWTYSNMVADISGSLNFLEKRFIPEKRSLITYSASAVAARKVIAEQKSAKVDHWIAPFGCPDGQDMLKNLLAGVDLVEAYHRGEPMEPFLIYGRFFDPNASVPDAIKNKMTRLEDSRIDMGKINIPVTWIIGTYDYMVSQGRVKEMFNASGGGVREIIELPTGHNPKTGAEAIESFKLICESMSKHLFHTSVQAIEPDLARFNKQNTAEWARSRTNKKRNMEKFWEEHLFGTSTDKEGYDVLLYSPDYVEFIGKHVDLLDLKPDLRVADFGCGTGNFSAAILESLSTTGTQFELSCFDLVKAAVERTQAKLEGIMGAFPEKGLNPIKTSYRTLDLETARMQSLKEFLDGKLYSIKSLQGRIEGLNASTLKKLDEGYTQDIHDVLHGKPSTVFECKKLCPALDKDEAEEFLELSRASRFLKDSLLPDDMLTPDRSETAKDLHFDHLVFGMTPRTTQIDCPSNAFDRIGASLVIPYLFDPESVLKEFYRILDHGGILVLSNLKPNSEGSKAYYDHAQAIVKRTDLDKEERDHLLNSLREFSAFMSRLVELEDEGRFRFYPTDELILLVKKAGFSNISFIESLGDPASAIIIRAEKA</sequence>
<dbReference type="Gene3D" id="3.40.50.150">
    <property type="entry name" value="Vaccinia Virus protein VP39"/>
    <property type="match status" value="2"/>
</dbReference>
<dbReference type="InterPro" id="IPR029063">
    <property type="entry name" value="SAM-dependent_MTases_sf"/>
</dbReference>
<dbReference type="Pfam" id="PF13489">
    <property type="entry name" value="Methyltransf_23"/>
    <property type="match status" value="1"/>
</dbReference>
<proteinExistence type="predicted"/>
<evidence type="ECO:0000313" key="3">
    <source>
        <dbReference type="Proteomes" id="UP001320148"/>
    </source>
</evidence>
<dbReference type="RefSeq" id="WP_236888860.1">
    <property type="nucleotide sequence ID" value="NZ_AP024488.1"/>
</dbReference>
<organism evidence="2 3">
    <name type="scientific">Desulfoluna limicola</name>
    <dbReference type="NCBI Taxonomy" id="2810562"/>
    <lineage>
        <taxon>Bacteria</taxon>
        <taxon>Pseudomonadati</taxon>
        <taxon>Thermodesulfobacteriota</taxon>
        <taxon>Desulfobacteria</taxon>
        <taxon>Desulfobacterales</taxon>
        <taxon>Desulfolunaceae</taxon>
        <taxon>Desulfoluna</taxon>
    </lineage>
</organism>
<reference evidence="2 3" key="1">
    <citation type="submission" date="2021-02" db="EMBL/GenBank/DDBJ databases">
        <title>Complete genome of Desulfoluna sp. strain ASN36.</title>
        <authorList>
            <person name="Takahashi A."/>
            <person name="Kojima H."/>
            <person name="Fukui M."/>
        </authorList>
    </citation>
    <scope>NUCLEOTIDE SEQUENCE [LARGE SCALE GENOMIC DNA]</scope>
    <source>
        <strain evidence="2 3">ASN36</strain>
    </source>
</reference>
<protein>
    <recommendedName>
        <fullName evidence="1">PilZ domain-containing protein</fullName>
    </recommendedName>
</protein>
<dbReference type="InterPro" id="IPR009875">
    <property type="entry name" value="PilZ_domain"/>
</dbReference>
<dbReference type="SUPFAM" id="SSF141371">
    <property type="entry name" value="PilZ domain-like"/>
    <property type="match status" value="1"/>
</dbReference>
<accession>A0ABN6F715</accession>
<dbReference type="Gene3D" id="3.40.50.1820">
    <property type="entry name" value="alpha/beta hydrolase"/>
    <property type="match status" value="1"/>
</dbReference>